<dbReference type="EMBL" id="CP063361">
    <property type="protein sequence ID" value="UOD28596.1"/>
    <property type="molecule type" value="Genomic_DNA"/>
</dbReference>
<keyword evidence="3" id="KW-1185">Reference proteome</keyword>
<evidence type="ECO:0000313" key="3">
    <source>
        <dbReference type="Proteomes" id="UP000831532"/>
    </source>
</evidence>
<accession>A0ABY4A1G8</accession>
<name>A0ABY4A1G8_9BURK</name>
<evidence type="ECO:0000313" key="2">
    <source>
        <dbReference type="EMBL" id="UOD28596.1"/>
    </source>
</evidence>
<sequence>MTRETLIACATMAVQMVVAALWNYASYGYMIGQLYFTEIFRPFDFVLTTVVSALLPGICLGLANARLLRQGSATVARGCLCAVLGLCTILISHWLFFRNIRDLCCGSTW</sequence>
<feature type="transmembrane region" description="Helical" evidence="1">
    <location>
        <begin position="45"/>
        <end position="63"/>
    </location>
</feature>
<feature type="transmembrane region" description="Helical" evidence="1">
    <location>
        <begin position="7"/>
        <end position="25"/>
    </location>
</feature>
<protein>
    <submittedName>
        <fullName evidence="2">Uncharacterized protein</fullName>
    </submittedName>
</protein>
<keyword evidence="1" id="KW-1133">Transmembrane helix</keyword>
<dbReference type="Proteomes" id="UP000831532">
    <property type="component" value="Chromosome"/>
</dbReference>
<gene>
    <name evidence="2" type="ORF">INH39_24580</name>
</gene>
<reference evidence="2 3" key="1">
    <citation type="submission" date="2020-10" db="EMBL/GenBank/DDBJ databases">
        <title>Genome analysis of Massilia species.</title>
        <authorList>
            <person name="Jung D.-H."/>
        </authorList>
    </citation>
    <scope>NUCLEOTIDE SEQUENCE [LARGE SCALE GENOMIC DNA]</scope>
    <source>
        <strain evidence="3">sipir</strain>
    </source>
</reference>
<keyword evidence="1" id="KW-0812">Transmembrane</keyword>
<feature type="transmembrane region" description="Helical" evidence="1">
    <location>
        <begin position="75"/>
        <end position="97"/>
    </location>
</feature>
<keyword evidence="1" id="KW-0472">Membrane</keyword>
<proteinExistence type="predicted"/>
<dbReference type="RefSeq" id="WP_243489748.1">
    <property type="nucleotide sequence ID" value="NZ_CP063361.1"/>
</dbReference>
<organism evidence="2 3">
    <name type="scientific">Massilia violaceinigra</name>
    <dbReference type="NCBI Taxonomy" id="2045208"/>
    <lineage>
        <taxon>Bacteria</taxon>
        <taxon>Pseudomonadati</taxon>
        <taxon>Pseudomonadota</taxon>
        <taxon>Betaproteobacteria</taxon>
        <taxon>Burkholderiales</taxon>
        <taxon>Oxalobacteraceae</taxon>
        <taxon>Telluria group</taxon>
        <taxon>Massilia</taxon>
    </lineage>
</organism>
<evidence type="ECO:0000256" key="1">
    <source>
        <dbReference type="SAM" id="Phobius"/>
    </source>
</evidence>